<sequence>MNGKKIIGMGAALVVLVLIAAMQQRGKTTRPGKGGKDATLLAGIDLNAMTALDVTVGSNRVALVKKDGKWGVGSLYGYPVDFDKLADAMRKAAEIKLGQPIRAGNVEASEFGLGEKAKKMVLKAGGKTVAALDVGARREASETAGWASQHFVKKDDGAAIYLVDYDFRPFSEKPEDWIKQQLLNVRSADIVSVKAGDVELKADGADWKLADLDEATEEFESTEANKLRMALQYLNCKTVADPAKTDAELGFANAVAYTAQTKDGFTYIATLGGEPDGDRYARFAVAYTKPAAPVAPGADADQEKKDAFQKRQDAFNKTCAANEKTVADLNGTLSGWTYVITSSDATDFLIGRDKLVKEKEKIIKEEGDK</sequence>
<reference evidence="2 3" key="1">
    <citation type="submission" date="2019-04" db="EMBL/GenBank/DDBJ databases">
        <authorList>
            <person name="Van Vliet M D."/>
        </authorList>
    </citation>
    <scope>NUCLEOTIDE SEQUENCE [LARGE SCALE GENOMIC DNA]</scope>
    <source>
        <strain evidence="2 3">F21</strain>
    </source>
</reference>
<dbReference type="Pfam" id="PF14238">
    <property type="entry name" value="DUF4340"/>
    <property type="match status" value="1"/>
</dbReference>
<name>A0A6C2ULJ6_9BACT</name>
<evidence type="ECO:0000313" key="2">
    <source>
        <dbReference type="EMBL" id="VGO20211.1"/>
    </source>
</evidence>
<dbReference type="EMBL" id="CAAHFH010000001">
    <property type="protein sequence ID" value="VGO20211.1"/>
    <property type="molecule type" value="Genomic_DNA"/>
</dbReference>
<evidence type="ECO:0000313" key="3">
    <source>
        <dbReference type="Proteomes" id="UP000346198"/>
    </source>
</evidence>
<proteinExistence type="predicted"/>
<dbReference type="Proteomes" id="UP000346198">
    <property type="component" value="Unassembled WGS sequence"/>
</dbReference>
<dbReference type="AlphaFoldDB" id="A0A6C2ULJ6"/>
<organism evidence="2 3">
    <name type="scientific">Pontiella sulfatireligans</name>
    <dbReference type="NCBI Taxonomy" id="2750658"/>
    <lineage>
        <taxon>Bacteria</taxon>
        <taxon>Pseudomonadati</taxon>
        <taxon>Kiritimatiellota</taxon>
        <taxon>Kiritimatiellia</taxon>
        <taxon>Kiritimatiellales</taxon>
        <taxon>Pontiellaceae</taxon>
        <taxon>Pontiella</taxon>
    </lineage>
</organism>
<protein>
    <recommendedName>
        <fullName evidence="1">DUF4340 domain-containing protein</fullName>
    </recommendedName>
</protein>
<feature type="domain" description="DUF4340" evidence="1">
    <location>
        <begin position="70"/>
        <end position="251"/>
    </location>
</feature>
<keyword evidence="3" id="KW-1185">Reference proteome</keyword>
<dbReference type="InterPro" id="IPR025641">
    <property type="entry name" value="DUF4340"/>
</dbReference>
<evidence type="ECO:0000259" key="1">
    <source>
        <dbReference type="Pfam" id="PF14238"/>
    </source>
</evidence>
<gene>
    <name evidence="2" type="ORF">SCARR_02272</name>
</gene>
<accession>A0A6C2ULJ6</accession>
<dbReference type="RefSeq" id="WP_136061649.1">
    <property type="nucleotide sequence ID" value="NZ_CAAHFH010000001.1"/>
</dbReference>